<dbReference type="GO" id="GO:0003877">
    <property type="term" value="F:ATP:ADP adenylyltransferase activity"/>
    <property type="evidence" value="ECO:0007669"/>
    <property type="project" value="InterPro"/>
</dbReference>
<dbReference type="Pfam" id="PF19327">
    <property type="entry name" value="Ap4A_phos_N"/>
    <property type="match status" value="1"/>
</dbReference>
<dbReference type="Proteomes" id="UP000030816">
    <property type="component" value="Unassembled WGS sequence"/>
</dbReference>
<evidence type="ECO:0000313" key="5">
    <source>
        <dbReference type="Proteomes" id="UP000030816"/>
    </source>
</evidence>
<dbReference type="InterPro" id="IPR043171">
    <property type="entry name" value="Ap4A_phos1/2-like"/>
</dbReference>
<dbReference type="AlphaFoldDB" id="A0A0B2WST1"/>
<dbReference type="InterPro" id="IPR036265">
    <property type="entry name" value="HIT-like_sf"/>
</dbReference>
<dbReference type="Pfam" id="PF09830">
    <property type="entry name" value="ATP_transf"/>
    <property type="match status" value="1"/>
</dbReference>
<accession>A0A0B2WST1</accession>
<dbReference type="InterPro" id="IPR045759">
    <property type="entry name" value="Ap4A_phos1/2_N"/>
</dbReference>
<sequence length="310" mass="32741">MARALGVPSNLASLVKTTFERALSAGDVHWFPSKVAIVTVNSAPFQLRFSPALASKPQPAPAPQDAPSSPSSSASTPRNPPDPFANPPPALYIADVGPRHYLVLNKFAVVPEHFILATKEFQPQSELLEAADLEATLACVEAFGTTTHEPGREEDEDEDGLFAFFNSGEHSGASQPHRHIQLLPTARMRDGLPAPSASSWAVLADGEHLGRMPFAAFWAPVTPGMSGADLHGAYLRLHRQACEAVGAAAAAAAPPSRISYNMAMTAAWLAVRQDPRCLEDALRAVGVPLDGDPSRRAGVDGYAGCLAARG</sequence>
<reference evidence="4 5" key="1">
    <citation type="journal article" date="2014" name="Proc. Natl. Acad. Sci. U.S.A.">
        <title>Trajectory and genomic determinants of fungal-pathogen speciation and host adaptation.</title>
        <authorList>
            <person name="Hu X."/>
            <person name="Xiao G."/>
            <person name="Zheng P."/>
            <person name="Shang Y."/>
            <person name="Su Y."/>
            <person name="Zhang X."/>
            <person name="Liu X."/>
            <person name="Zhan S."/>
            <person name="St Leger R.J."/>
            <person name="Wang C."/>
        </authorList>
    </citation>
    <scope>NUCLEOTIDE SEQUENCE [LARGE SCALE GENOMIC DNA]</scope>
    <source>
        <strain evidence="4 5">ARSEF 1941</strain>
    </source>
</reference>
<protein>
    <submittedName>
        <fullName evidence="4">5',5'''-P-1,P-4-tetraphosphate phosphorylase 2</fullName>
    </submittedName>
</protein>
<dbReference type="SUPFAM" id="SSF54197">
    <property type="entry name" value="HIT-like"/>
    <property type="match status" value="1"/>
</dbReference>
<comment type="caution">
    <text evidence="4">The sequence shown here is derived from an EMBL/GenBank/DDBJ whole genome shotgun (WGS) entry which is preliminary data.</text>
</comment>
<dbReference type="PANTHER" id="PTHR38420:SF3">
    <property type="entry name" value="5',5'''-P-1,P-4-TETRAPHOSPHATE PHOSPHORYLASE 2"/>
    <property type="match status" value="1"/>
</dbReference>
<keyword evidence="5" id="KW-1185">Reference proteome</keyword>
<dbReference type="GO" id="GO:0009117">
    <property type="term" value="P:nucleotide metabolic process"/>
    <property type="evidence" value="ECO:0007669"/>
    <property type="project" value="InterPro"/>
</dbReference>
<name>A0A0B2WST1_METAS</name>
<dbReference type="Gene3D" id="3.30.428.70">
    <property type="match status" value="1"/>
</dbReference>
<evidence type="ECO:0000256" key="1">
    <source>
        <dbReference type="SAM" id="MobiDB-lite"/>
    </source>
</evidence>
<feature type="domain" description="Ap4A phosphorylase 1/2 N-terminal" evidence="3">
    <location>
        <begin position="8"/>
        <end position="194"/>
    </location>
</feature>
<dbReference type="InterPro" id="IPR019200">
    <property type="entry name" value="ATP_adenylylTrfase_C"/>
</dbReference>
<feature type="region of interest" description="Disordered" evidence="1">
    <location>
        <begin position="54"/>
        <end position="86"/>
    </location>
</feature>
<dbReference type="HOGENOM" id="CLU_049915_3_0_1"/>
<proteinExistence type="predicted"/>
<dbReference type="GO" id="GO:0005524">
    <property type="term" value="F:ATP binding"/>
    <property type="evidence" value="ECO:0007669"/>
    <property type="project" value="InterPro"/>
</dbReference>
<organism evidence="4 5">
    <name type="scientific">Metarhizium album (strain ARSEF 1941)</name>
    <dbReference type="NCBI Taxonomy" id="1081103"/>
    <lineage>
        <taxon>Eukaryota</taxon>
        <taxon>Fungi</taxon>
        <taxon>Dikarya</taxon>
        <taxon>Ascomycota</taxon>
        <taxon>Pezizomycotina</taxon>
        <taxon>Sordariomycetes</taxon>
        <taxon>Hypocreomycetidae</taxon>
        <taxon>Hypocreales</taxon>
        <taxon>Clavicipitaceae</taxon>
        <taxon>Metarhizium</taxon>
    </lineage>
</organism>
<dbReference type="STRING" id="1081103.A0A0B2WST1"/>
<feature type="compositionally biased region" description="Low complexity" evidence="1">
    <location>
        <begin position="65"/>
        <end position="77"/>
    </location>
</feature>
<dbReference type="InterPro" id="IPR009163">
    <property type="entry name" value="Ap4A_phos1/2"/>
</dbReference>
<gene>
    <name evidence="4" type="ORF">MAM_05202</name>
</gene>
<evidence type="ECO:0000259" key="2">
    <source>
        <dbReference type="Pfam" id="PF09830"/>
    </source>
</evidence>
<dbReference type="EMBL" id="AZHE01000012">
    <property type="protein sequence ID" value="KHN97093.1"/>
    <property type="molecule type" value="Genomic_DNA"/>
</dbReference>
<feature type="domain" description="ATP adenylyltransferase C-terminal" evidence="2">
    <location>
        <begin position="212"/>
        <end position="271"/>
    </location>
</feature>
<dbReference type="OrthoDB" id="10267950at2759"/>
<evidence type="ECO:0000259" key="3">
    <source>
        <dbReference type="Pfam" id="PF19327"/>
    </source>
</evidence>
<dbReference type="PANTHER" id="PTHR38420">
    <property type="entry name" value="AP-4-A PHOSPHORYLASE II"/>
    <property type="match status" value="1"/>
</dbReference>
<dbReference type="GeneID" id="63739657"/>
<evidence type="ECO:0000313" key="4">
    <source>
        <dbReference type="EMBL" id="KHN97093.1"/>
    </source>
</evidence>
<dbReference type="RefSeq" id="XP_040678159.1">
    <property type="nucleotide sequence ID" value="XM_040824000.1"/>
</dbReference>